<comment type="function">
    <text evidence="4">Has an important function as a repair enzyme for proteins that have been inactivated by oxidation. Catalyzes the reversible oxidation-reduction of methionine sulfoxide in proteins to methionine.</text>
</comment>
<evidence type="ECO:0000256" key="3">
    <source>
        <dbReference type="ARBA" id="ARBA00048782"/>
    </source>
</evidence>
<evidence type="ECO:0000313" key="6">
    <source>
        <dbReference type="EMBL" id="NIZ69383.1"/>
    </source>
</evidence>
<comment type="similarity">
    <text evidence="4">Belongs to the MsrA Met sulfoxide reductase family.</text>
</comment>
<keyword evidence="1 4" id="KW-0560">Oxidoreductase</keyword>
<protein>
    <recommendedName>
        <fullName evidence="4">Peptide methionine sulfoxide reductase MsrA</fullName>
        <shortName evidence="4">Protein-methionine-S-oxide reductase</shortName>
        <ecNumber evidence="4">1.8.4.11</ecNumber>
    </recommendedName>
    <alternativeName>
        <fullName evidence="4">Peptide-methionine (S)-S-oxide reductase</fullName>
        <shortName evidence="4">Peptide Met(O) reductase</shortName>
    </alternativeName>
</protein>
<dbReference type="InterPro" id="IPR002569">
    <property type="entry name" value="Met_Sox_Rdtase_MsrA_dom"/>
</dbReference>
<accession>A0A968KVQ4</accession>
<dbReference type="SUPFAM" id="SSF55068">
    <property type="entry name" value="Peptide methionine sulfoxide reductase"/>
    <property type="match status" value="1"/>
</dbReference>
<evidence type="ECO:0000256" key="2">
    <source>
        <dbReference type="ARBA" id="ARBA00047806"/>
    </source>
</evidence>
<evidence type="ECO:0000259" key="5">
    <source>
        <dbReference type="Pfam" id="PF01625"/>
    </source>
</evidence>
<evidence type="ECO:0000313" key="7">
    <source>
        <dbReference type="Proteomes" id="UP000778951"/>
    </source>
</evidence>
<name>A0A968KVQ4_9SPIO</name>
<gene>
    <name evidence="4 6" type="primary">msrA</name>
    <name evidence="6" type="ORF">HCT48_04030</name>
</gene>
<reference evidence="6" key="1">
    <citation type="submission" date="2020-03" db="EMBL/GenBank/DDBJ databases">
        <title>Spirochaetal bacteria isolated from arthropods constitute a novel genus Entomospira genus novum within the order Spirochaetales.</title>
        <authorList>
            <person name="Grana-Miraglia L."/>
            <person name="Sikutova S."/>
            <person name="Fingerle V."/>
            <person name="Sing A."/>
            <person name="Castillo-Ramirez S."/>
            <person name="Margos G."/>
            <person name="Rudolf I."/>
        </authorList>
    </citation>
    <scope>NUCLEOTIDE SEQUENCE</scope>
    <source>
        <strain evidence="6">BR149</strain>
    </source>
</reference>
<evidence type="ECO:0000256" key="4">
    <source>
        <dbReference type="HAMAP-Rule" id="MF_01401"/>
    </source>
</evidence>
<comment type="catalytic activity">
    <reaction evidence="3 4">
        <text>[thioredoxin]-disulfide + L-methionine + H2O = L-methionine (S)-S-oxide + [thioredoxin]-dithiol</text>
        <dbReference type="Rhea" id="RHEA:19993"/>
        <dbReference type="Rhea" id="RHEA-COMP:10698"/>
        <dbReference type="Rhea" id="RHEA-COMP:10700"/>
        <dbReference type="ChEBI" id="CHEBI:15377"/>
        <dbReference type="ChEBI" id="CHEBI:29950"/>
        <dbReference type="ChEBI" id="CHEBI:50058"/>
        <dbReference type="ChEBI" id="CHEBI:57844"/>
        <dbReference type="ChEBI" id="CHEBI:58772"/>
        <dbReference type="EC" id="1.8.4.11"/>
    </reaction>
</comment>
<comment type="catalytic activity">
    <reaction evidence="2 4">
        <text>L-methionyl-[protein] + [thioredoxin]-disulfide + H2O = L-methionyl-(S)-S-oxide-[protein] + [thioredoxin]-dithiol</text>
        <dbReference type="Rhea" id="RHEA:14217"/>
        <dbReference type="Rhea" id="RHEA-COMP:10698"/>
        <dbReference type="Rhea" id="RHEA-COMP:10700"/>
        <dbReference type="Rhea" id="RHEA-COMP:12313"/>
        <dbReference type="Rhea" id="RHEA-COMP:12315"/>
        <dbReference type="ChEBI" id="CHEBI:15377"/>
        <dbReference type="ChEBI" id="CHEBI:16044"/>
        <dbReference type="ChEBI" id="CHEBI:29950"/>
        <dbReference type="ChEBI" id="CHEBI:44120"/>
        <dbReference type="ChEBI" id="CHEBI:50058"/>
        <dbReference type="EC" id="1.8.4.11"/>
    </reaction>
</comment>
<evidence type="ECO:0000256" key="1">
    <source>
        <dbReference type="ARBA" id="ARBA00023002"/>
    </source>
</evidence>
<dbReference type="PANTHER" id="PTHR43774:SF1">
    <property type="entry name" value="PEPTIDE METHIONINE SULFOXIDE REDUCTASE MSRA 2"/>
    <property type="match status" value="1"/>
</dbReference>
<dbReference type="InterPro" id="IPR036509">
    <property type="entry name" value="Met_Sox_Rdtase_MsrA_sf"/>
</dbReference>
<dbReference type="EMBL" id="JAATLM010000001">
    <property type="protein sequence ID" value="NIZ69383.1"/>
    <property type="molecule type" value="Genomic_DNA"/>
</dbReference>
<dbReference type="PANTHER" id="PTHR43774">
    <property type="entry name" value="PEPTIDE METHIONINE SULFOXIDE REDUCTASE"/>
    <property type="match status" value="1"/>
</dbReference>
<comment type="caution">
    <text evidence="6">The sequence shown here is derived from an EMBL/GenBank/DDBJ whole genome shotgun (WGS) entry which is preliminary data.</text>
</comment>
<dbReference type="HAMAP" id="MF_01401">
    <property type="entry name" value="MsrA"/>
    <property type="match status" value="1"/>
</dbReference>
<dbReference type="Pfam" id="PF01625">
    <property type="entry name" value="PMSR"/>
    <property type="match status" value="1"/>
</dbReference>
<dbReference type="AlphaFoldDB" id="A0A968KVQ4"/>
<dbReference type="EC" id="1.8.4.11" evidence="4"/>
<dbReference type="Proteomes" id="UP000778951">
    <property type="component" value="Unassembled WGS sequence"/>
</dbReference>
<proteinExistence type="inferred from homology"/>
<feature type="domain" description="Peptide methionine sulphoxide reductase MsrA" evidence="5">
    <location>
        <begin position="4"/>
        <end position="154"/>
    </location>
</feature>
<feature type="active site" evidence="4">
    <location>
        <position position="11"/>
    </location>
</feature>
<organism evidence="6 7">
    <name type="scientific">Entomospira culicis</name>
    <dbReference type="NCBI Taxonomy" id="2719989"/>
    <lineage>
        <taxon>Bacteria</taxon>
        <taxon>Pseudomonadati</taxon>
        <taxon>Spirochaetota</taxon>
        <taxon>Spirochaetia</taxon>
        <taxon>Spirochaetales</taxon>
        <taxon>Spirochaetaceae</taxon>
        <taxon>Entomospira</taxon>
    </lineage>
</organism>
<sequence length="164" mass="19060">MEQQAYLACGCFWGSQALFDQLAGVMQTEVGYMGDNEEQAHYDIVKYGTTAHKETLKVTYNADQISYEAILKYFFEIHDFSQEDGQGPDIGEQYKSVIFYQNETEHATAQAIINLLKKHKYHVATQLSPAMPFYRAEEYHQKYYAKHHASPYCHIHRNIFDKLS</sequence>
<keyword evidence="7" id="KW-1185">Reference proteome</keyword>
<dbReference type="GO" id="GO:0008113">
    <property type="term" value="F:peptide-methionine (S)-S-oxide reductase activity"/>
    <property type="evidence" value="ECO:0007669"/>
    <property type="project" value="UniProtKB-UniRule"/>
</dbReference>
<dbReference type="NCBIfam" id="TIGR00401">
    <property type="entry name" value="msrA"/>
    <property type="match status" value="1"/>
</dbReference>
<dbReference type="Gene3D" id="3.30.1060.10">
    <property type="entry name" value="Peptide methionine sulphoxide reductase MsrA"/>
    <property type="match status" value="1"/>
</dbReference>
<dbReference type="RefSeq" id="WP_167695476.1">
    <property type="nucleotide sequence ID" value="NZ_CP118181.1"/>
</dbReference>